<comment type="caution">
    <text evidence="5">The sequence shown here is derived from an EMBL/GenBank/DDBJ whole genome shotgun (WGS) entry which is preliminary data.</text>
</comment>
<evidence type="ECO:0000256" key="2">
    <source>
        <dbReference type="SAM" id="MobiDB-lite"/>
    </source>
</evidence>
<dbReference type="EMBL" id="BKCJ010011032">
    <property type="protein sequence ID" value="GEU94255.1"/>
    <property type="molecule type" value="Genomic_DNA"/>
</dbReference>
<feature type="compositionally biased region" description="Polar residues" evidence="2">
    <location>
        <begin position="231"/>
        <end position="250"/>
    </location>
</feature>
<evidence type="ECO:0000259" key="3">
    <source>
        <dbReference type="Pfam" id="PF07727"/>
    </source>
</evidence>
<feature type="region of interest" description="Disordered" evidence="2">
    <location>
        <begin position="536"/>
        <end position="557"/>
    </location>
</feature>
<keyword evidence="1" id="KW-0645">Protease</keyword>
<feature type="compositionally biased region" description="Polar residues" evidence="2">
    <location>
        <begin position="536"/>
        <end position="556"/>
    </location>
</feature>
<reference evidence="5" key="1">
    <citation type="journal article" date="2019" name="Sci. Rep.">
        <title>Draft genome of Tanacetum cinerariifolium, the natural source of mosquito coil.</title>
        <authorList>
            <person name="Yamashiro T."/>
            <person name="Shiraishi A."/>
            <person name="Satake H."/>
            <person name="Nakayama K."/>
        </authorList>
    </citation>
    <scope>NUCLEOTIDE SEQUENCE</scope>
</reference>
<accession>A0A6L2PC77</accession>
<name>A0A6L2PC77_TANCI</name>
<feature type="compositionally biased region" description="Basic residues" evidence="2">
    <location>
        <begin position="1027"/>
        <end position="1038"/>
    </location>
</feature>
<protein>
    <submittedName>
        <fullName evidence="5">Retrovirus-related Pol polyprotein from transposon TNT 1-94</fullName>
    </submittedName>
</protein>
<evidence type="ECO:0000256" key="1">
    <source>
        <dbReference type="ARBA" id="ARBA00022750"/>
    </source>
</evidence>
<organism evidence="5">
    <name type="scientific">Tanacetum cinerariifolium</name>
    <name type="common">Dalmatian daisy</name>
    <name type="synonym">Chrysanthemum cinerariifolium</name>
    <dbReference type="NCBI Taxonomy" id="118510"/>
    <lineage>
        <taxon>Eukaryota</taxon>
        <taxon>Viridiplantae</taxon>
        <taxon>Streptophyta</taxon>
        <taxon>Embryophyta</taxon>
        <taxon>Tracheophyta</taxon>
        <taxon>Spermatophyta</taxon>
        <taxon>Magnoliopsida</taxon>
        <taxon>eudicotyledons</taxon>
        <taxon>Gunneridae</taxon>
        <taxon>Pentapetalae</taxon>
        <taxon>asterids</taxon>
        <taxon>campanulids</taxon>
        <taxon>Asterales</taxon>
        <taxon>Asteraceae</taxon>
        <taxon>Asteroideae</taxon>
        <taxon>Anthemideae</taxon>
        <taxon>Anthemidinae</taxon>
        <taxon>Tanacetum</taxon>
    </lineage>
</organism>
<dbReference type="GO" id="GO:0004190">
    <property type="term" value="F:aspartic-type endopeptidase activity"/>
    <property type="evidence" value="ECO:0007669"/>
    <property type="project" value="UniProtKB-KW"/>
</dbReference>
<feature type="region of interest" description="Disordered" evidence="2">
    <location>
        <begin position="991"/>
        <end position="1056"/>
    </location>
</feature>
<feature type="region of interest" description="Disordered" evidence="2">
    <location>
        <begin position="223"/>
        <end position="250"/>
    </location>
</feature>
<dbReference type="Pfam" id="PF22936">
    <property type="entry name" value="Pol_BBD"/>
    <property type="match status" value="1"/>
</dbReference>
<feature type="region of interest" description="Disordered" evidence="2">
    <location>
        <begin position="904"/>
        <end position="927"/>
    </location>
</feature>
<dbReference type="AlphaFoldDB" id="A0A6L2PC77"/>
<keyword evidence="1" id="KW-0378">Hydrolase</keyword>
<keyword evidence="1" id="KW-0064">Aspartyl protease</keyword>
<dbReference type="InterPro" id="IPR013103">
    <property type="entry name" value="RVT_2"/>
</dbReference>
<dbReference type="InterPro" id="IPR054722">
    <property type="entry name" value="PolX-like_BBD"/>
</dbReference>
<proteinExistence type="predicted"/>
<feature type="domain" description="Retrovirus-related Pol polyprotein from transposon TNT 1-94-like beta-barrel" evidence="4">
    <location>
        <begin position="609"/>
        <end position="676"/>
    </location>
</feature>
<feature type="domain" description="Reverse transcriptase Ty1/copia-type" evidence="3">
    <location>
        <begin position="708"/>
        <end position="839"/>
    </location>
</feature>
<evidence type="ECO:0000313" key="5">
    <source>
        <dbReference type="EMBL" id="GEU94255.1"/>
    </source>
</evidence>
<dbReference type="InterPro" id="IPR043502">
    <property type="entry name" value="DNA/RNA_pol_sf"/>
</dbReference>
<feature type="compositionally biased region" description="Basic and acidic residues" evidence="2">
    <location>
        <begin position="1002"/>
        <end position="1013"/>
    </location>
</feature>
<gene>
    <name evidence="5" type="ORF">Tci_066233</name>
</gene>
<sequence length="1056" mass="119912">MFVDPTNPTVPILEPLSKMTEVDACKNAKEMLKRIKRLMHGSENTTYVDNTYNILDHNNVRPISVAINTKFLNCLQPEWSKYVTMVRHNQTGSAVSYDVLYDQLVQFEPHVLASRAKKAAKNHDPLALIAHSNASSSHSYANSSYSLQPYYVTHPLSVIDYDDEYQGELQGDYQEDKLTTAMMLLARAISQKFSTPTNNRLRIYSNTRNQAVVQDGRVDMQSKNAGYGGNANKTAGRNKTQGFNTKNAGDESNQIIQRVPRTESTSGKANVQCYNCNEKELEELTATVMLMARIQPADKNAETVPSYDATAVSQVHASSKVYEQVSHGKRKTIIQTTDDDQIDYDPFVENNGGTNKPNKIYDPFLKVGLGYTNLERLKKAVAAQPKMYDGELIHSNKLVIHSTDSEETLEDAEESQNKMRHKMVQIDYEKLNALYETFVPQQELSAEQTYFSIPSTSKSKDVPSKSPDVTQKTYAYAEVRAQNKDLLMTIFEVKSKLKTIDNGKYVNTMFDISETLGQLLCVTPFNKNLAIKTKNVSSTKATSNRSNPVTSQSTSTIEKKQQHNANIIARGMYKINQEDTKTQDSKTKTNVSNSTGVGNSNSVIQLVLWIVDSGCSKHMTGNLQLLRSFVEKFIGIVRFGNDHFAAITGYGDYVQGNLTICHVYYVEGLGHNLFSTMNHPLEQVIGDLSKPVMTRKRLQTDAEFKRLDVWELIECPVYKNIIKVKWIWKNKTNAKNTVIENKSRLVAKGYGQEVGIDFEESFAPVARLKAVRIFMAYAAHNNFLIFKMDVKTAFLNGLMKEEVFVQQPDGFVDPNFPNHVYHLKKALYGLKQAPRAWTEYQLADLFTKSISKERFAFLVHKIEIREAHAFKEYEMVHMKKQLKRESNSLRKSLKITIKEKQLVEKDDDDSKDMIEPESHKDNPEETHNKIDDILHEVVPQIPENVTNDLIKTNLKPCIVNTIIKDRDAFRSEVPAFVSHEFKAHAPEDLSHKFKKSSSNTSCREDDFHSHHDENQDDEAPHEEEKRVKRSKESKRSKSAKGSLSNHSRKDSTTYVS</sequence>
<dbReference type="SUPFAM" id="SSF56672">
    <property type="entry name" value="DNA/RNA polymerases"/>
    <property type="match status" value="1"/>
</dbReference>
<dbReference type="Pfam" id="PF07727">
    <property type="entry name" value="RVT_2"/>
    <property type="match status" value="1"/>
</dbReference>
<feature type="compositionally biased region" description="Basic and acidic residues" evidence="2">
    <location>
        <begin position="1047"/>
        <end position="1056"/>
    </location>
</feature>
<evidence type="ECO:0000259" key="4">
    <source>
        <dbReference type="Pfam" id="PF22936"/>
    </source>
</evidence>
<feature type="compositionally biased region" description="Basic and acidic residues" evidence="2">
    <location>
        <begin position="911"/>
        <end position="927"/>
    </location>
</feature>